<sequence>RFGKIYCTKLPQLVSRHNKSKPKKYDKSDVFIDGFESGTNRVKFSSAHSCEPIPENHLFRDRCDLGGLMWEKQTLAAPFNGGVYRDVTIEFCAATCKSTPNCFGFNWWEEKHFCEMDDTNGVFTMVYIMDTYLYQLKCCDSAEENLARGMILAVILRDTTRCDYRTEEEIQQKFLVSFTEPFRQMLQRDYPL</sequence>
<dbReference type="AlphaFoldDB" id="A0A1S8WYJ7"/>
<gene>
    <name evidence="1" type="ORF">X801_04821</name>
</gene>
<evidence type="ECO:0000313" key="1">
    <source>
        <dbReference type="EMBL" id="OON19313.1"/>
    </source>
</evidence>
<dbReference type="EMBL" id="KV893421">
    <property type="protein sequence ID" value="OON19313.1"/>
    <property type="molecule type" value="Genomic_DNA"/>
</dbReference>
<proteinExistence type="predicted"/>
<protein>
    <recommendedName>
        <fullName evidence="3">Apple domain-containing protein</fullName>
    </recommendedName>
</protein>
<feature type="non-terminal residue" evidence="1">
    <location>
        <position position="192"/>
    </location>
</feature>
<keyword evidence="2" id="KW-1185">Reference proteome</keyword>
<evidence type="ECO:0000313" key="2">
    <source>
        <dbReference type="Proteomes" id="UP000243686"/>
    </source>
</evidence>
<feature type="non-terminal residue" evidence="1">
    <location>
        <position position="1"/>
    </location>
</feature>
<organism evidence="1 2">
    <name type="scientific">Opisthorchis viverrini</name>
    <name type="common">Southeast Asian liver fluke</name>
    <dbReference type="NCBI Taxonomy" id="6198"/>
    <lineage>
        <taxon>Eukaryota</taxon>
        <taxon>Metazoa</taxon>
        <taxon>Spiralia</taxon>
        <taxon>Lophotrochozoa</taxon>
        <taxon>Platyhelminthes</taxon>
        <taxon>Trematoda</taxon>
        <taxon>Digenea</taxon>
        <taxon>Opisthorchiida</taxon>
        <taxon>Opisthorchiata</taxon>
        <taxon>Opisthorchiidae</taxon>
        <taxon>Opisthorchis</taxon>
    </lineage>
</organism>
<accession>A0A1S8WYJ7</accession>
<evidence type="ECO:0008006" key="3">
    <source>
        <dbReference type="Google" id="ProtNLM"/>
    </source>
</evidence>
<name>A0A1S8WYJ7_OPIVI</name>
<reference evidence="1 2" key="1">
    <citation type="submission" date="2015-03" db="EMBL/GenBank/DDBJ databases">
        <title>Draft genome of the nematode, Opisthorchis viverrini.</title>
        <authorList>
            <person name="Mitreva M."/>
        </authorList>
    </citation>
    <scope>NUCLEOTIDE SEQUENCE [LARGE SCALE GENOMIC DNA]</scope>
    <source>
        <strain evidence="1">Khon Kaen</strain>
    </source>
</reference>
<dbReference type="Proteomes" id="UP000243686">
    <property type="component" value="Unassembled WGS sequence"/>
</dbReference>